<dbReference type="RefSeq" id="WP_086434460.1">
    <property type="nucleotide sequence ID" value="NZ_FXWH01000001.1"/>
</dbReference>
<organism evidence="2 3">
    <name type="scientific">Pseudidiomarina planktonica</name>
    <dbReference type="NCBI Taxonomy" id="1323738"/>
    <lineage>
        <taxon>Bacteria</taxon>
        <taxon>Pseudomonadati</taxon>
        <taxon>Pseudomonadota</taxon>
        <taxon>Gammaproteobacteria</taxon>
        <taxon>Alteromonadales</taxon>
        <taxon>Idiomarinaceae</taxon>
        <taxon>Pseudidiomarina</taxon>
    </lineage>
</organism>
<dbReference type="Pfam" id="PF02635">
    <property type="entry name" value="DsrE"/>
    <property type="match status" value="1"/>
</dbReference>
<dbReference type="Proteomes" id="UP000194450">
    <property type="component" value="Unassembled WGS sequence"/>
</dbReference>
<dbReference type="OrthoDB" id="6237968at2"/>
<dbReference type="EMBL" id="FXWH01000001">
    <property type="protein sequence ID" value="SMQ65868.1"/>
    <property type="molecule type" value="Genomic_DNA"/>
</dbReference>
<dbReference type="Gene3D" id="3.40.1260.10">
    <property type="entry name" value="DsrEFH-like"/>
    <property type="match status" value="1"/>
</dbReference>
<dbReference type="InterPro" id="IPR027396">
    <property type="entry name" value="DsrEFH-like"/>
</dbReference>
<dbReference type="InterPro" id="IPR003787">
    <property type="entry name" value="Sulphur_relay_DsrE/F-like"/>
</dbReference>
<dbReference type="PANTHER" id="PTHR38780">
    <property type="entry name" value="PROTEIN TUSC"/>
    <property type="match status" value="1"/>
</dbReference>
<reference evidence="3" key="1">
    <citation type="submission" date="2017-04" db="EMBL/GenBank/DDBJ databases">
        <authorList>
            <person name="Varghese N."/>
            <person name="Submissions S."/>
        </authorList>
    </citation>
    <scope>NUCLEOTIDE SEQUENCE [LARGE SCALE GENOMIC DNA]</scope>
</reference>
<evidence type="ECO:0000313" key="3">
    <source>
        <dbReference type="Proteomes" id="UP000194450"/>
    </source>
</evidence>
<name>A0A1Y6ET04_9GAMM</name>
<dbReference type="SUPFAM" id="SSF75169">
    <property type="entry name" value="DsrEFH-like"/>
    <property type="match status" value="1"/>
</dbReference>
<comment type="similarity">
    <text evidence="1">Belongs to the DsrF/TusC family.</text>
</comment>
<sequence>MMQPQSNHTAPSLLVIQTAGPDSVAAREALDVALNAAALDIPVQLVLQSHAILNLVTPATLTEAFNTPSVQKKYGMLELFDVPAPMVASEDLQRFGLTAEQLSIEVTVLSQQELHQQHAHFTQLLRF</sequence>
<evidence type="ECO:0000313" key="2">
    <source>
        <dbReference type="EMBL" id="SMQ65868.1"/>
    </source>
</evidence>
<dbReference type="PANTHER" id="PTHR38780:SF1">
    <property type="entry name" value="PROTEIN TUSC"/>
    <property type="match status" value="1"/>
</dbReference>
<dbReference type="InterPro" id="IPR017462">
    <property type="entry name" value="Sulphur_relay_TusC/DsrF"/>
</dbReference>
<accession>A0A1Y6ET04</accession>
<evidence type="ECO:0000256" key="1">
    <source>
        <dbReference type="ARBA" id="ARBA00005996"/>
    </source>
</evidence>
<protein>
    <submittedName>
        <fullName evidence="2">Sulfur relay protein TusC/DsrF</fullName>
    </submittedName>
</protein>
<gene>
    <name evidence="2" type="ORF">SAMN06297229_1380</name>
</gene>
<dbReference type="AlphaFoldDB" id="A0A1Y6ET04"/>
<keyword evidence="3" id="KW-1185">Reference proteome</keyword>
<proteinExistence type="inferred from homology"/>